<dbReference type="InterPro" id="IPR027417">
    <property type="entry name" value="P-loop_NTPase"/>
</dbReference>
<evidence type="ECO:0000256" key="3">
    <source>
        <dbReference type="ARBA" id="ARBA00022801"/>
    </source>
</evidence>
<dbReference type="Pfam" id="PF08148">
    <property type="entry name" value="DSHCT"/>
    <property type="match status" value="1"/>
</dbReference>
<dbReference type="Pfam" id="PF13234">
    <property type="entry name" value="MTR4_beta-barrel"/>
    <property type="match status" value="1"/>
</dbReference>
<dbReference type="FunFam" id="3.40.50.300:FF:000141">
    <property type="entry name" value="ATP-dependent RNA helicase DOB1"/>
    <property type="match status" value="1"/>
</dbReference>
<dbReference type="PANTHER" id="PTHR12131">
    <property type="entry name" value="ATP-DEPENDENT RNA AND DNA HELICASE"/>
    <property type="match status" value="1"/>
</dbReference>
<proteinExistence type="evidence at transcript level"/>
<evidence type="ECO:0000256" key="6">
    <source>
        <dbReference type="ARBA" id="ARBA00023242"/>
    </source>
</evidence>
<dbReference type="InterPro" id="IPR050699">
    <property type="entry name" value="RNA-DNA_Helicase"/>
</dbReference>
<keyword evidence="6" id="KW-0539">Nucleus</keyword>
<dbReference type="PANTHER" id="PTHR12131:SF7">
    <property type="entry name" value="EXOSOME RNA HELICASE MTR4"/>
    <property type="match status" value="1"/>
</dbReference>
<dbReference type="InterPro" id="IPR048392">
    <property type="entry name" value="MTR4-like_stalk"/>
</dbReference>
<reference evidence="9" key="1">
    <citation type="journal article" date="2018" name="Biosci. Biotechnol. Biochem.">
        <title>Polysaccharide hydrolase of the hadal zone amphipods Hirondellea gigas.</title>
        <authorList>
            <person name="Kobayashi H."/>
            <person name="Nagahama T."/>
            <person name="Arai W."/>
            <person name="Sasagawa Y."/>
            <person name="Umeda M."/>
            <person name="Hayashi T."/>
            <person name="Nikaido I."/>
            <person name="Watanabe H."/>
            <person name="Oguri K."/>
            <person name="Kitazato H."/>
            <person name="Fujioka K."/>
            <person name="Kido Y."/>
            <person name="Takami H."/>
        </authorList>
    </citation>
    <scope>NUCLEOTIDE SEQUENCE</scope>
    <source>
        <tissue evidence="9">Whole body</tissue>
    </source>
</reference>
<dbReference type="GO" id="GO:0003723">
    <property type="term" value="F:RNA binding"/>
    <property type="evidence" value="ECO:0007669"/>
    <property type="project" value="InterPro"/>
</dbReference>
<keyword evidence="4" id="KW-0347">Helicase</keyword>
<dbReference type="EMBL" id="IACF01003083">
    <property type="protein sequence ID" value="LAB68713.1"/>
    <property type="molecule type" value="mRNA"/>
</dbReference>
<keyword evidence="5" id="KW-0067">ATP-binding</keyword>
<feature type="domain" description="Helicase ATP-binding" evidence="7">
    <location>
        <begin position="130"/>
        <end position="286"/>
    </location>
</feature>
<dbReference type="Pfam" id="PF21408">
    <property type="entry name" value="MTR4-like_stalk"/>
    <property type="match status" value="1"/>
</dbReference>
<comment type="subcellular location">
    <subcellularLocation>
        <location evidence="1">Nucleus</location>
    </subcellularLocation>
</comment>
<dbReference type="Gene3D" id="1.10.3380.30">
    <property type="match status" value="1"/>
</dbReference>
<dbReference type="InterPro" id="IPR025696">
    <property type="entry name" value="Beta-barrel_MTR4"/>
</dbReference>
<dbReference type="Gene3D" id="3.40.50.300">
    <property type="entry name" value="P-loop containing nucleotide triphosphate hydrolases"/>
    <property type="match status" value="2"/>
</dbReference>
<evidence type="ECO:0000259" key="7">
    <source>
        <dbReference type="PROSITE" id="PS51192"/>
    </source>
</evidence>
<sequence length="1039" mass="117185">MACFEYDDIFEILESQKVFKSALPELSSTAENVRAADELKELLKKRSASQAGHEDTTVKKKTKINYWTVDSSILSEQLPQIKVQQIKSRNDCKHEVAIPHNEKYAQLVSGQGEPAKIYPFPLDTFQKQAILCIENKRSVLVSAHTSAGKTVVAEYAIATCLKNGQRVIYTTPIKALSNQKYRDFSEEFHDVGLITGDVSINPNASCLIMTTEILRSMLYRGSEETNEAGWIIFDEIHYMRNKSRGYIWEETIILLNPSIPFLFLSATLPNATQFAQWIVRLHQQPCHVVYTDQRPTPLQHYVFPAGGSQIFMVLDEKNNFKEQNFEDAIATMHTASVTAGASGVRGAGSITKAHDVTVTSMSTKKKKPTGNPDCLRLLKMVMDRNFAPAVVFCFSKKDCEALALQVSELEFNTAAEKKLVQEIFSNATAVLSEQSRTLPQLTALLPLLKRGIAVHHAGLLPILRETVEILFSEGLIKALFATETFSMGLNMPTRTVLFTNLRKYDGVHYRWLTGGEYTQMAGRAGRRGKDERGIVILMIDDNSDSKVVREMVQGKSDPMDSSFHLTYNMILNLHKIEQISPDYLLQRSFFYFQHYPKVPGIFKRLEAAERELRAVHVGQESVVEGYCGLRDSIATLEERRRATITAPQHALQFLKPGRLVKVRNGACCLGWGALLRYSKSRNPHNPRAAAVIRLSVVISVAQDTSHNQKLSWQRVPPPGEAGVTVEALVPLSDLMEISAVRIKLPTDITSPSARKIIARLVQESMKRVPAEQFLLDPVSNMKIKNRSFLQQLADLTKLRQRLQQHSFHQHTHRDSILAKYDRKQKAESALRSAQKELRAAEQLMQFQDLSKRRRVLRRLGFVTAHDLLQEKGRVASEISAGDELLCTELLYSGMFNSITVAQTCAVLSAVVCEERSRKEPELKEELQPLLKQLKEHALNIAKVLRECKIDVDEDEYVGSFKPHVMNLVHDWATGAEFMHISKATNIFAGNLVRTLRRLEELLRQMVMAAKVVGLDLQHKFTECITAIKRDVVFAASLYL</sequence>
<dbReference type="InterPro" id="IPR012961">
    <property type="entry name" value="Ski2/MTR4_C"/>
</dbReference>
<evidence type="ECO:0000256" key="5">
    <source>
        <dbReference type="ARBA" id="ARBA00022840"/>
    </source>
</evidence>
<dbReference type="FunFam" id="3.40.50.300:FF:000083">
    <property type="entry name" value="ATP-dependent RNA helicase DOB1"/>
    <property type="match status" value="1"/>
</dbReference>
<evidence type="ECO:0000256" key="1">
    <source>
        <dbReference type="ARBA" id="ARBA00004123"/>
    </source>
</evidence>
<accession>A0A2P2I3W5</accession>
<dbReference type="SMART" id="SM00487">
    <property type="entry name" value="DEXDc"/>
    <property type="match status" value="1"/>
</dbReference>
<protein>
    <submittedName>
        <fullName evidence="9">Superkiller viralicidic activity 2-like 2</fullName>
    </submittedName>
</protein>
<dbReference type="GO" id="GO:0005524">
    <property type="term" value="F:ATP binding"/>
    <property type="evidence" value="ECO:0007669"/>
    <property type="project" value="UniProtKB-KW"/>
</dbReference>
<dbReference type="GO" id="GO:0003724">
    <property type="term" value="F:RNA helicase activity"/>
    <property type="evidence" value="ECO:0007669"/>
    <property type="project" value="InterPro"/>
</dbReference>
<dbReference type="Pfam" id="PF00271">
    <property type="entry name" value="Helicase_C"/>
    <property type="match status" value="1"/>
</dbReference>
<dbReference type="AlphaFoldDB" id="A0A2P2I3W5"/>
<keyword evidence="2" id="KW-0547">Nucleotide-binding</keyword>
<dbReference type="GO" id="GO:0000460">
    <property type="term" value="P:maturation of 5.8S rRNA"/>
    <property type="evidence" value="ECO:0007669"/>
    <property type="project" value="TreeGrafter"/>
</dbReference>
<evidence type="ECO:0000256" key="4">
    <source>
        <dbReference type="ARBA" id="ARBA00022806"/>
    </source>
</evidence>
<dbReference type="PROSITE" id="PS51194">
    <property type="entry name" value="HELICASE_CTER"/>
    <property type="match status" value="1"/>
</dbReference>
<dbReference type="PIRSF" id="PIRSF005198">
    <property type="entry name" value="Antiviral_helicase_SKI2"/>
    <property type="match status" value="1"/>
</dbReference>
<dbReference type="CDD" id="cd18795">
    <property type="entry name" value="SF2_C_Ski2"/>
    <property type="match status" value="1"/>
</dbReference>
<dbReference type="SMART" id="SM00490">
    <property type="entry name" value="HELICc"/>
    <property type="match status" value="1"/>
</dbReference>
<dbReference type="InterPro" id="IPR011545">
    <property type="entry name" value="DEAD/DEAH_box_helicase_dom"/>
</dbReference>
<keyword evidence="3" id="KW-0378">Hydrolase</keyword>
<evidence type="ECO:0000256" key="2">
    <source>
        <dbReference type="ARBA" id="ARBA00022741"/>
    </source>
</evidence>
<evidence type="ECO:0000313" key="9">
    <source>
        <dbReference type="EMBL" id="LAB68713.1"/>
    </source>
</evidence>
<dbReference type="GO" id="GO:0006401">
    <property type="term" value="P:RNA catabolic process"/>
    <property type="evidence" value="ECO:0007669"/>
    <property type="project" value="InterPro"/>
</dbReference>
<dbReference type="Pfam" id="PF00270">
    <property type="entry name" value="DEAD"/>
    <property type="match status" value="1"/>
</dbReference>
<organism evidence="9">
    <name type="scientific">Hirondellea gigas</name>
    <dbReference type="NCBI Taxonomy" id="1518452"/>
    <lineage>
        <taxon>Eukaryota</taxon>
        <taxon>Metazoa</taxon>
        <taxon>Ecdysozoa</taxon>
        <taxon>Arthropoda</taxon>
        <taxon>Crustacea</taxon>
        <taxon>Multicrustacea</taxon>
        <taxon>Malacostraca</taxon>
        <taxon>Eumalacostraca</taxon>
        <taxon>Peracarida</taxon>
        <taxon>Amphipoda</taxon>
        <taxon>Amphilochidea</taxon>
        <taxon>Lysianassida</taxon>
        <taxon>Lysianassidira</taxon>
        <taxon>Lysianassoidea</taxon>
        <taxon>Lysianassidae</taxon>
        <taxon>Hirondellea</taxon>
    </lineage>
</organism>
<evidence type="ECO:0000259" key="8">
    <source>
        <dbReference type="PROSITE" id="PS51194"/>
    </source>
</evidence>
<dbReference type="SMART" id="SM01142">
    <property type="entry name" value="DSHCT"/>
    <property type="match status" value="1"/>
</dbReference>
<dbReference type="SUPFAM" id="SSF52540">
    <property type="entry name" value="P-loop containing nucleoside triphosphate hydrolases"/>
    <property type="match status" value="1"/>
</dbReference>
<dbReference type="GO" id="GO:0016787">
    <property type="term" value="F:hydrolase activity"/>
    <property type="evidence" value="ECO:0007669"/>
    <property type="project" value="UniProtKB-KW"/>
</dbReference>
<dbReference type="InterPro" id="IPR014001">
    <property type="entry name" value="Helicase_ATP-bd"/>
</dbReference>
<dbReference type="InterPro" id="IPR016438">
    <property type="entry name" value="SKI2-like"/>
</dbReference>
<dbReference type="InterPro" id="IPR001650">
    <property type="entry name" value="Helicase_C-like"/>
</dbReference>
<dbReference type="GO" id="GO:0005634">
    <property type="term" value="C:nucleus"/>
    <property type="evidence" value="ECO:0007669"/>
    <property type="project" value="UniProtKB-SubCell"/>
</dbReference>
<name>A0A2P2I3W5_9CRUS</name>
<dbReference type="Gene3D" id="2.40.30.300">
    <property type="match status" value="1"/>
</dbReference>
<dbReference type="PROSITE" id="PS51192">
    <property type="entry name" value="HELICASE_ATP_BIND_1"/>
    <property type="match status" value="1"/>
</dbReference>
<feature type="domain" description="Helicase C-terminal" evidence="8">
    <location>
        <begin position="405"/>
        <end position="577"/>
    </location>
</feature>